<accession>A0A316UUV8</accession>
<proteinExistence type="inferred from homology"/>
<dbReference type="EC" id="4.2.1.20" evidence="5 13"/>
<dbReference type="GO" id="GO:0004834">
    <property type="term" value="F:tryptophan synthase activity"/>
    <property type="evidence" value="ECO:0007669"/>
    <property type="project" value="UniProtKB-EC"/>
</dbReference>
<evidence type="ECO:0000256" key="14">
    <source>
        <dbReference type="SAM" id="MobiDB-lite"/>
    </source>
</evidence>
<sequence length="717" mass="76978">MAEHIKATFKAKADKNEAAFVAFVTAGFPAKEDTVDILLGLEAGGADIIELGVPFSDPQADGPAIQRSNEVALAQGVNYKMCLGYVSEARRRGLKAPVVFMGYYNPLLAHGEQKAVTDAKEAGANGFIVVDLPPEEAEDFRACCTKEGMSFIPLIAPSTTPKRTQHLAKLADSFIYVVSKMGVTGVSNTVNQSLPEMLNRIRTVSNAYLAVGFGVATREHFVEVGEHSDGVVIGSKLVAVLRDAPGSTAERAKAGEDYCASITGKKTGGIQRSQPLRIKDAIDIPDSIPTPKLDGVVNGDRPPIPGLDPVPDSKGVLRPPRFGKFGGQYVPEALYDCHAELEKAYLDALADPAFWKEFESHYEYIGRPSELYFAERLTEYAGGANIWLKREDLNHTGSHKINNAIGQALLAKRLGKPRIIAETGAGQHGVATATACAKFGLECVVYMGAEDVRRQALNVFRMKMLGAKVVAVESGSKTLKDAINEANRDWVTNLSNTHYIVGSAIGPHPFPSIVREFQQVIGAETKKQMQEKRGKLPEAVVACVGGGSNAIGMFHPFVEDKSVRLIGVEAGGDGVDTNRHSATLSKGTPGVLHGVKTYLLQAPDGQITETHSISAGLDYPGVGPEHAFLKDSGRAEYTVATDEDALRAFRLVCEKEGIVLALETSHMAFALVNEARKMPKGTDIVGCASGRGDKDVEQICAALKEKGWSDKLDWHIA</sequence>
<dbReference type="NCBIfam" id="TIGR00263">
    <property type="entry name" value="trpB"/>
    <property type="match status" value="1"/>
</dbReference>
<dbReference type="InterPro" id="IPR023026">
    <property type="entry name" value="Trp_synth_beta/beta-like"/>
</dbReference>
<comment type="similarity">
    <text evidence="3">In the C-terminal section; belongs to the TrpB family.</text>
</comment>
<evidence type="ECO:0000256" key="1">
    <source>
        <dbReference type="ARBA" id="ARBA00001933"/>
    </source>
</evidence>
<name>A0A316UUV8_9BASI</name>
<dbReference type="EMBL" id="KZ819664">
    <property type="protein sequence ID" value="PWN29087.1"/>
    <property type="molecule type" value="Genomic_DNA"/>
</dbReference>
<dbReference type="Pfam" id="PF00291">
    <property type="entry name" value="PALP"/>
    <property type="match status" value="1"/>
</dbReference>
<evidence type="ECO:0000256" key="2">
    <source>
        <dbReference type="ARBA" id="ARBA00004733"/>
    </source>
</evidence>
<dbReference type="InterPro" id="IPR013785">
    <property type="entry name" value="Aldolase_TIM"/>
</dbReference>
<evidence type="ECO:0000256" key="10">
    <source>
        <dbReference type="ARBA" id="ARBA00023141"/>
    </source>
</evidence>
<dbReference type="GO" id="GO:0005737">
    <property type="term" value="C:cytoplasm"/>
    <property type="evidence" value="ECO:0007669"/>
    <property type="project" value="TreeGrafter"/>
</dbReference>
<keyword evidence="11 13" id="KW-0456">Lyase</keyword>
<reference evidence="16 17" key="1">
    <citation type="journal article" date="2018" name="Mol. Biol. Evol.">
        <title>Broad Genomic Sampling Reveals a Smut Pathogenic Ancestry of the Fungal Clade Ustilaginomycotina.</title>
        <authorList>
            <person name="Kijpornyongpan T."/>
            <person name="Mondo S.J."/>
            <person name="Barry K."/>
            <person name="Sandor L."/>
            <person name="Lee J."/>
            <person name="Lipzen A."/>
            <person name="Pangilinan J."/>
            <person name="LaButti K."/>
            <person name="Hainaut M."/>
            <person name="Henrissat B."/>
            <person name="Grigoriev I.V."/>
            <person name="Spatafora J.W."/>
            <person name="Aime M.C."/>
        </authorList>
    </citation>
    <scope>NUCLEOTIDE SEQUENCE [LARGE SCALE GENOMIC DNA]</scope>
    <source>
        <strain evidence="16 17">MCA 5214</strain>
    </source>
</reference>
<dbReference type="PANTHER" id="PTHR48077:SF3">
    <property type="entry name" value="TRYPTOPHAN SYNTHASE"/>
    <property type="match status" value="1"/>
</dbReference>
<keyword evidence="9 13" id="KW-0663">Pyridoxal phosphate</keyword>
<dbReference type="InterPro" id="IPR006654">
    <property type="entry name" value="Trp_synth_beta"/>
</dbReference>
<dbReference type="HAMAP" id="MF_00133">
    <property type="entry name" value="Trp_synth_beta"/>
    <property type="match status" value="1"/>
</dbReference>
<keyword evidence="10 13" id="KW-0057">Aromatic amino acid biosynthesis</keyword>
<comment type="similarity">
    <text evidence="4">In the N-terminal section; belongs to the TrpA family.</text>
</comment>
<dbReference type="Pfam" id="PF00290">
    <property type="entry name" value="Trp_syntA"/>
    <property type="match status" value="1"/>
</dbReference>
<evidence type="ECO:0000256" key="13">
    <source>
        <dbReference type="RuleBase" id="RU003663"/>
    </source>
</evidence>
<comment type="catalytic activity">
    <reaction evidence="12 13">
        <text>(1S,2R)-1-C-(indol-3-yl)glycerol 3-phosphate + L-serine = D-glyceraldehyde 3-phosphate + L-tryptophan + H2O</text>
        <dbReference type="Rhea" id="RHEA:10532"/>
        <dbReference type="ChEBI" id="CHEBI:15377"/>
        <dbReference type="ChEBI" id="CHEBI:33384"/>
        <dbReference type="ChEBI" id="CHEBI:57912"/>
        <dbReference type="ChEBI" id="CHEBI:58866"/>
        <dbReference type="ChEBI" id="CHEBI:59776"/>
        <dbReference type="EC" id="4.2.1.20"/>
    </reaction>
</comment>
<dbReference type="InterPro" id="IPR001926">
    <property type="entry name" value="TrpB-like_PALP"/>
</dbReference>
<dbReference type="Proteomes" id="UP000245884">
    <property type="component" value="Unassembled WGS sequence"/>
</dbReference>
<protein>
    <recommendedName>
        <fullName evidence="6 13">Tryptophan synthase</fullName>
        <ecNumber evidence="5 13">4.2.1.20</ecNumber>
    </recommendedName>
</protein>
<dbReference type="NCBIfam" id="TIGR00262">
    <property type="entry name" value="trpA"/>
    <property type="match status" value="1"/>
</dbReference>
<keyword evidence="7 13" id="KW-0028">Amino-acid biosynthesis</keyword>
<dbReference type="InterPro" id="IPR006653">
    <property type="entry name" value="Trp_synth_b_CS"/>
</dbReference>
<dbReference type="PROSITE" id="PS00168">
    <property type="entry name" value="TRP_SYNTHASE_BETA"/>
    <property type="match status" value="1"/>
</dbReference>
<dbReference type="SUPFAM" id="SSF51366">
    <property type="entry name" value="Ribulose-phoshate binding barrel"/>
    <property type="match status" value="1"/>
</dbReference>
<dbReference type="HAMAP" id="MF_00131">
    <property type="entry name" value="Trp_synth_alpha"/>
    <property type="match status" value="1"/>
</dbReference>
<dbReference type="UniPathway" id="UPA00035">
    <property type="reaction ID" value="UER00044"/>
</dbReference>
<dbReference type="Gene3D" id="3.40.50.1100">
    <property type="match status" value="2"/>
</dbReference>
<evidence type="ECO:0000313" key="16">
    <source>
        <dbReference type="EMBL" id="PWN29087.1"/>
    </source>
</evidence>
<dbReference type="FunFam" id="3.40.50.1100:FF:000001">
    <property type="entry name" value="Tryptophan synthase beta chain"/>
    <property type="match status" value="1"/>
</dbReference>
<dbReference type="SUPFAM" id="SSF53686">
    <property type="entry name" value="Tryptophan synthase beta subunit-like PLP-dependent enzymes"/>
    <property type="match status" value="1"/>
</dbReference>
<evidence type="ECO:0000256" key="8">
    <source>
        <dbReference type="ARBA" id="ARBA00022822"/>
    </source>
</evidence>
<dbReference type="Gene3D" id="3.20.20.70">
    <property type="entry name" value="Aldolase class I"/>
    <property type="match status" value="1"/>
</dbReference>
<dbReference type="STRING" id="1569628.A0A316UUV8"/>
<evidence type="ECO:0000256" key="4">
    <source>
        <dbReference type="ARBA" id="ARBA00006095"/>
    </source>
</evidence>
<comment type="cofactor">
    <cofactor evidence="1 13">
        <name>pyridoxal 5'-phosphate</name>
        <dbReference type="ChEBI" id="CHEBI:597326"/>
    </cofactor>
</comment>
<evidence type="ECO:0000256" key="3">
    <source>
        <dbReference type="ARBA" id="ARBA00005761"/>
    </source>
</evidence>
<dbReference type="AlphaFoldDB" id="A0A316UUV8"/>
<evidence type="ECO:0000256" key="12">
    <source>
        <dbReference type="ARBA" id="ARBA00049047"/>
    </source>
</evidence>
<dbReference type="OrthoDB" id="10050244at2759"/>
<dbReference type="FunFam" id="3.40.50.1100:FF:000004">
    <property type="entry name" value="Tryptophan synthase beta chain"/>
    <property type="match status" value="1"/>
</dbReference>
<dbReference type="RefSeq" id="XP_025363699.1">
    <property type="nucleotide sequence ID" value="XM_025507691.1"/>
</dbReference>
<evidence type="ECO:0000313" key="17">
    <source>
        <dbReference type="Proteomes" id="UP000245884"/>
    </source>
</evidence>
<evidence type="ECO:0000259" key="15">
    <source>
        <dbReference type="Pfam" id="PF00291"/>
    </source>
</evidence>
<comment type="pathway">
    <text evidence="2 13">Amino-acid biosynthesis; L-tryptophan biosynthesis; L-tryptophan from chorismate: step 5/5.</text>
</comment>
<keyword evidence="8 13" id="KW-0822">Tryptophan biosynthesis</keyword>
<feature type="domain" description="Tryptophan synthase beta chain-like PALP" evidence="15">
    <location>
        <begin position="366"/>
        <end position="686"/>
    </location>
</feature>
<evidence type="ECO:0000256" key="11">
    <source>
        <dbReference type="ARBA" id="ARBA00023239"/>
    </source>
</evidence>
<dbReference type="CDD" id="cd06446">
    <property type="entry name" value="Trp-synth_B"/>
    <property type="match status" value="1"/>
</dbReference>
<dbReference type="InterPro" id="IPR002028">
    <property type="entry name" value="Trp_synthase_suA"/>
</dbReference>
<organism evidence="16 17">
    <name type="scientific">Jaminaea rosea</name>
    <dbReference type="NCBI Taxonomy" id="1569628"/>
    <lineage>
        <taxon>Eukaryota</taxon>
        <taxon>Fungi</taxon>
        <taxon>Dikarya</taxon>
        <taxon>Basidiomycota</taxon>
        <taxon>Ustilaginomycotina</taxon>
        <taxon>Exobasidiomycetes</taxon>
        <taxon>Microstromatales</taxon>
        <taxon>Microstromatales incertae sedis</taxon>
        <taxon>Jaminaea</taxon>
    </lineage>
</organism>
<evidence type="ECO:0000256" key="5">
    <source>
        <dbReference type="ARBA" id="ARBA00012043"/>
    </source>
</evidence>
<dbReference type="InterPro" id="IPR011060">
    <property type="entry name" value="RibuloseP-bd_barrel"/>
</dbReference>
<keyword evidence="17" id="KW-1185">Reference proteome</keyword>
<gene>
    <name evidence="16" type="ORF">BDZ90DRAFT_250423</name>
</gene>
<dbReference type="GeneID" id="37029514"/>
<dbReference type="FunFam" id="3.20.20.70:FF:000151">
    <property type="entry name" value="Tryptophan synthase"/>
    <property type="match status" value="1"/>
</dbReference>
<dbReference type="CDD" id="cd04724">
    <property type="entry name" value="Tryptophan_synthase_alpha"/>
    <property type="match status" value="1"/>
</dbReference>
<evidence type="ECO:0000256" key="7">
    <source>
        <dbReference type="ARBA" id="ARBA00022605"/>
    </source>
</evidence>
<evidence type="ECO:0000256" key="9">
    <source>
        <dbReference type="ARBA" id="ARBA00022898"/>
    </source>
</evidence>
<feature type="region of interest" description="Disordered" evidence="14">
    <location>
        <begin position="292"/>
        <end position="313"/>
    </location>
</feature>
<dbReference type="PANTHER" id="PTHR48077">
    <property type="entry name" value="TRYPTOPHAN SYNTHASE-RELATED"/>
    <property type="match status" value="1"/>
</dbReference>
<dbReference type="InterPro" id="IPR036052">
    <property type="entry name" value="TrpB-like_PALP_sf"/>
</dbReference>
<evidence type="ECO:0000256" key="6">
    <source>
        <dbReference type="ARBA" id="ARBA00018724"/>
    </source>
</evidence>